<name>A0A1I8N674_MUSDO</name>
<organism evidence="1">
    <name type="scientific">Musca domestica</name>
    <name type="common">House fly</name>
    <dbReference type="NCBI Taxonomy" id="7370"/>
    <lineage>
        <taxon>Eukaryota</taxon>
        <taxon>Metazoa</taxon>
        <taxon>Ecdysozoa</taxon>
        <taxon>Arthropoda</taxon>
        <taxon>Hexapoda</taxon>
        <taxon>Insecta</taxon>
        <taxon>Pterygota</taxon>
        <taxon>Neoptera</taxon>
        <taxon>Endopterygota</taxon>
        <taxon>Diptera</taxon>
        <taxon>Brachycera</taxon>
        <taxon>Muscomorpha</taxon>
        <taxon>Muscoidea</taxon>
        <taxon>Muscidae</taxon>
        <taxon>Musca</taxon>
    </lineage>
</organism>
<dbReference type="VEuPathDB" id="VectorBase:MDOMA2_009864"/>
<dbReference type="AlphaFoldDB" id="A0A1I8N674"/>
<dbReference type="Pfam" id="PF06477">
    <property type="entry name" value="DUF1091"/>
    <property type="match status" value="1"/>
</dbReference>
<dbReference type="InterPro" id="IPR010512">
    <property type="entry name" value="DUF1091"/>
</dbReference>
<accession>A0A1I8N674</accession>
<dbReference type="EnsemblMetazoa" id="MDOA011969-RA">
    <property type="protein sequence ID" value="MDOA011969-PA"/>
    <property type="gene ID" value="MDOA011969"/>
</dbReference>
<dbReference type="PANTHER" id="PTHR21112">
    <property type="entry name" value="CHEMOSENSORY PROTEIN A 29A-RELATED"/>
    <property type="match status" value="1"/>
</dbReference>
<dbReference type="VEuPathDB" id="VectorBase:MDOA011969"/>
<proteinExistence type="predicted"/>
<dbReference type="PANTHER" id="PTHR21112:SF0">
    <property type="entry name" value="CHEMOSENSORY PROTEIN A 29A-RELATED"/>
    <property type="match status" value="1"/>
</dbReference>
<protein>
    <submittedName>
        <fullName evidence="1">Uncharacterized protein</fullName>
    </submittedName>
</protein>
<reference evidence="1" key="1">
    <citation type="submission" date="2020-05" db="UniProtKB">
        <authorList>
            <consortium name="EnsemblMetazoa"/>
        </authorList>
    </citation>
    <scope>IDENTIFICATION</scope>
    <source>
        <strain evidence="1">Aabys</strain>
    </source>
</reference>
<sequence>MEVTTSVSVIIVLFAISTLRKLEASLVPIKHTWTYELKSVEAHSDNPDLWSFNEFKVERISRGVYAASISFTVNFDIVEGDDTEIEFLSYRSENGVKEYKPIPFKVQRQHLFKYFDNLYKLIMGTLKECSNMPVFEDKFEPPFEKKTYVLDKCQFDQSEFPQHIQDGFYKVIVNGYGAATWNMVFIVEIIRKKMAILILLAQNVQCGPVIW</sequence>
<evidence type="ECO:0000313" key="1">
    <source>
        <dbReference type="EnsemblMetazoa" id="MDOA011969-PA"/>
    </source>
</evidence>